<comment type="caution">
    <text evidence="1">The sequence shown here is derived from an EMBL/GenBank/DDBJ whole genome shotgun (WGS) entry which is preliminary data.</text>
</comment>
<protein>
    <submittedName>
        <fullName evidence="1">Uncharacterized protein</fullName>
    </submittedName>
</protein>
<dbReference type="AlphaFoldDB" id="A0AAE0ZET8"/>
<reference evidence="1" key="1">
    <citation type="journal article" date="2023" name="G3 (Bethesda)">
        <title>A reference genome for the long-term kleptoplast-retaining sea slug Elysia crispata morphotype clarki.</title>
        <authorList>
            <person name="Eastman K.E."/>
            <person name="Pendleton A.L."/>
            <person name="Shaikh M.A."/>
            <person name="Suttiyut T."/>
            <person name="Ogas R."/>
            <person name="Tomko P."/>
            <person name="Gavelis G."/>
            <person name="Widhalm J.R."/>
            <person name="Wisecaver J.H."/>
        </authorList>
    </citation>
    <scope>NUCLEOTIDE SEQUENCE</scope>
    <source>
        <strain evidence="1">ECLA1</strain>
    </source>
</reference>
<gene>
    <name evidence="1" type="ORF">RRG08_011712</name>
</gene>
<sequence>MSTTAVAIHHRHILLVRALYANCRLQQSTFPTKEKKSWSQKRTGVQADSKPRLVFTAEVSSRIRVENHTGIDQKDIQHGIGRIPAIIVWIDGL</sequence>
<organism evidence="1 2">
    <name type="scientific">Elysia crispata</name>
    <name type="common">lettuce slug</name>
    <dbReference type="NCBI Taxonomy" id="231223"/>
    <lineage>
        <taxon>Eukaryota</taxon>
        <taxon>Metazoa</taxon>
        <taxon>Spiralia</taxon>
        <taxon>Lophotrochozoa</taxon>
        <taxon>Mollusca</taxon>
        <taxon>Gastropoda</taxon>
        <taxon>Heterobranchia</taxon>
        <taxon>Euthyneura</taxon>
        <taxon>Panpulmonata</taxon>
        <taxon>Sacoglossa</taxon>
        <taxon>Placobranchoidea</taxon>
        <taxon>Plakobranchidae</taxon>
        <taxon>Elysia</taxon>
    </lineage>
</organism>
<name>A0AAE0ZET8_9GAST</name>
<evidence type="ECO:0000313" key="1">
    <source>
        <dbReference type="EMBL" id="KAK3767067.1"/>
    </source>
</evidence>
<dbReference type="Proteomes" id="UP001283361">
    <property type="component" value="Unassembled WGS sequence"/>
</dbReference>
<keyword evidence="2" id="KW-1185">Reference proteome</keyword>
<accession>A0AAE0ZET8</accession>
<evidence type="ECO:0000313" key="2">
    <source>
        <dbReference type="Proteomes" id="UP001283361"/>
    </source>
</evidence>
<proteinExistence type="predicted"/>
<dbReference type="EMBL" id="JAWDGP010004171">
    <property type="protein sequence ID" value="KAK3767067.1"/>
    <property type="molecule type" value="Genomic_DNA"/>
</dbReference>